<name>A0A9X2WB40_9GAMM</name>
<reference evidence="2" key="2">
    <citation type="submission" date="2022-08" db="EMBL/GenBank/DDBJ databases">
        <authorList>
            <person name="Dong C."/>
        </authorList>
    </citation>
    <scope>NUCLEOTIDE SEQUENCE</scope>
    <source>
        <strain evidence="2">59MF3M-4</strain>
    </source>
</reference>
<gene>
    <name evidence="2" type="ORF">NYR02_00130</name>
</gene>
<evidence type="ECO:0000256" key="1">
    <source>
        <dbReference type="SAM" id="SignalP"/>
    </source>
</evidence>
<dbReference type="AlphaFoldDB" id="A0A9X2WB40"/>
<feature type="chain" id="PRO_5040976252" description="Protochlamydia outer membrane protein domain-containing protein" evidence="1">
    <location>
        <begin position="25"/>
        <end position="307"/>
    </location>
</feature>
<reference evidence="2" key="1">
    <citation type="journal article" date="2022" name="Front. Microbiol.">
        <title>Genome-based taxonomic rearrangement of Oceanobacter-related bacteria including the description of Thalassolituus hydrocarbonoclasticus sp. nov. and Thalassolituus pacificus sp. nov. and emended description of the genus Thalassolituus.</title>
        <authorList>
            <person name="Dong C."/>
            <person name="Wei L."/>
            <person name="Wang J."/>
            <person name="Lai Q."/>
            <person name="Huang Z."/>
            <person name="Shao Z."/>
        </authorList>
    </citation>
    <scope>NUCLEOTIDE SEQUENCE</scope>
    <source>
        <strain evidence="2">59MF3M-4</strain>
    </source>
</reference>
<sequence>MKIPVFVRLISSLFLLPAAATAGAGHYAGCAAGVLHIPFATAQLKEEGDEYAAVECHLQPQPVLNRQRWLPALPQLEWTQGLRTELSRSKGYAEFSDWRIGLPLYRISHMMIAVTTRRQQLQQLHSLREPATISGQTYQPNQALLLSARTAQWGIELDTRQSGSPISSVELAHIQHWQPLNIRVLNDNQDTLTPAQFDYWQLSIKRQPLLPGWQVSWVFSLGHGQVYDDGNAGLLDNAALANDFINLGLMLGTTWRWRITPHLHWYNHLQGESQNVLFVSRRDDDNLRVENINRFSYRFLSGIDWRF</sequence>
<evidence type="ECO:0000313" key="3">
    <source>
        <dbReference type="Proteomes" id="UP001147830"/>
    </source>
</evidence>
<dbReference type="RefSeq" id="WP_260974366.1">
    <property type="nucleotide sequence ID" value="NZ_JAOANI010000002.1"/>
</dbReference>
<feature type="signal peptide" evidence="1">
    <location>
        <begin position="1"/>
        <end position="24"/>
    </location>
</feature>
<accession>A0A9X2WB40</accession>
<dbReference type="EMBL" id="JAOANI010000002">
    <property type="protein sequence ID" value="MCT7357429.1"/>
    <property type="molecule type" value="Genomic_DNA"/>
</dbReference>
<dbReference type="Proteomes" id="UP001147830">
    <property type="component" value="Unassembled WGS sequence"/>
</dbReference>
<evidence type="ECO:0000313" key="2">
    <source>
        <dbReference type="EMBL" id="MCT7357429.1"/>
    </source>
</evidence>
<proteinExistence type="predicted"/>
<protein>
    <recommendedName>
        <fullName evidence="4">Protochlamydia outer membrane protein domain-containing protein</fullName>
    </recommendedName>
</protein>
<keyword evidence="3" id="KW-1185">Reference proteome</keyword>
<evidence type="ECO:0008006" key="4">
    <source>
        <dbReference type="Google" id="ProtNLM"/>
    </source>
</evidence>
<comment type="caution">
    <text evidence="2">The sequence shown here is derived from an EMBL/GenBank/DDBJ whole genome shotgun (WGS) entry which is preliminary data.</text>
</comment>
<organism evidence="2 3">
    <name type="scientific">Thalassolituus pacificus</name>
    <dbReference type="NCBI Taxonomy" id="2975440"/>
    <lineage>
        <taxon>Bacteria</taxon>
        <taxon>Pseudomonadati</taxon>
        <taxon>Pseudomonadota</taxon>
        <taxon>Gammaproteobacteria</taxon>
        <taxon>Oceanospirillales</taxon>
        <taxon>Oceanospirillaceae</taxon>
        <taxon>Thalassolituus</taxon>
    </lineage>
</organism>
<keyword evidence="1" id="KW-0732">Signal</keyword>